<evidence type="ECO:0000313" key="11">
    <source>
        <dbReference type="Proteomes" id="UP000005522"/>
    </source>
</evidence>
<dbReference type="eggNOG" id="COG1215">
    <property type="taxonomic scope" value="Bacteria"/>
</dbReference>
<dbReference type="Gene3D" id="3.90.550.10">
    <property type="entry name" value="Spore Coat Polysaccharide Biosynthesis Protein SpsA, Chain A"/>
    <property type="match status" value="1"/>
</dbReference>
<dbReference type="EC" id="2.4.1.80" evidence="10"/>
<keyword evidence="7 9" id="KW-1133">Transmembrane helix</keyword>
<organism evidence="10 11">
    <name type="scientific">Acidithiobacillus caldus (strain ATCC 51756 / DSM 8584 / KU)</name>
    <dbReference type="NCBI Taxonomy" id="637389"/>
    <lineage>
        <taxon>Bacteria</taxon>
        <taxon>Pseudomonadati</taxon>
        <taxon>Pseudomonadota</taxon>
        <taxon>Acidithiobacillia</taxon>
        <taxon>Acidithiobacillales</taxon>
        <taxon>Acidithiobacillaceae</taxon>
        <taxon>Acidithiobacillus</taxon>
    </lineage>
</organism>
<comment type="pathway">
    <text evidence="2">Lipid metabolism; sphingolipid metabolism.</text>
</comment>
<dbReference type="GO" id="GO:0008120">
    <property type="term" value="F:ceramide glucosyltransferase activity"/>
    <property type="evidence" value="ECO:0007669"/>
    <property type="project" value="UniProtKB-EC"/>
</dbReference>
<feature type="transmembrane region" description="Helical" evidence="9">
    <location>
        <begin position="6"/>
        <end position="24"/>
    </location>
</feature>
<evidence type="ECO:0000256" key="4">
    <source>
        <dbReference type="ARBA" id="ARBA00022676"/>
    </source>
</evidence>
<sequence length="387" mass="43094">MSAWEIWQLLCGLLLVASFGYWGLAWHSLRRWQPHLLEMDDGNAPSVPAWPTVSLLKPLHGADPTLADLVLAAARQNYPDYTLICGVQQATDPALQVLEALQRQHPQLPLRWRLHDCRLGSNPKVNNLAGMSDLGLAPVVVIQDADIAVGPDYLRRVVAALEGPRVGLVTCLYRPRPDRHFWSSVLAAQVQELFLPSVLVANRLGPTIYCAGATMALRRDMLELCGGWRAIADSLADDYALGARVRAHGKEIALSNYVVDTQVMEAGFRAFHRHALRWARTTRSVQPLGHAFSFLSYPLPLTMILAPWLGWGGWILIPVVLTLRLVYHRAIAKLLKNPLPPAAVLLGDLLALWIWAVAWVSRRVYWQGSDYAYDSHGRMRGGDGVQR</sequence>
<dbReference type="PANTHER" id="PTHR12726:SF0">
    <property type="entry name" value="CERAMIDE GLUCOSYLTRANSFERASE"/>
    <property type="match status" value="1"/>
</dbReference>
<accession>A0A059ZWV0</accession>
<keyword evidence="6 9" id="KW-0812">Transmembrane</keyword>
<dbReference type="HOGENOM" id="CLU_030898_2_0_6"/>
<keyword evidence="8 9" id="KW-0472">Membrane</keyword>
<evidence type="ECO:0000313" key="10">
    <source>
        <dbReference type="EMBL" id="AIA55933.1"/>
    </source>
</evidence>
<proteinExistence type="predicted"/>
<protein>
    <submittedName>
        <fullName evidence="10">Ceramide glucosyltransferase</fullName>
        <ecNumber evidence="10">2.4.1.80</ecNumber>
    </submittedName>
</protein>
<dbReference type="Proteomes" id="UP000005522">
    <property type="component" value="Chromosome"/>
</dbReference>
<gene>
    <name evidence="10" type="ORF">Acaty_c2077</name>
</gene>
<evidence type="ECO:0000256" key="8">
    <source>
        <dbReference type="ARBA" id="ARBA00023136"/>
    </source>
</evidence>
<dbReference type="GO" id="GO:0016020">
    <property type="term" value="C:membrane"/>
    <property type="evidence" value="ECO:0007669"/>
    <property type="project" value="UniProtKB-SubCell"/>
</dbReference>
<name>A0A059ZWV0_ACICK</name>
<dbReference type="InterPro" id="IPR025993">
    <property type="entry name" value="Ceramide_glucosylTrfase"/>
</dbReference>
<reference evidence="10 11" key="1">
    <citation type="journal article" date="2009" name="J. Bacteriol.">
        <title>Draft genome sequence of the extremely acidophilic bacterium Acidithiobacillus caldus ATCC 51756 reveals metabolic versatility in the genus Acidithiobacillus.</title>
        <authorList>
            <person name="Valdes J."/>
            <person name="Quatrini R."/>
            <person name="Hallberg K."/>
            <person name="Dopson M."/>
            <person name="Valenzuela P.D."/>
            <person name="Holmes D.S."/>
        </authorList>
    </citation>
    <scope>NUCLEOTIDE SEQUENCE [LARGE SCALE GENOMIC DNA]</scope>
    <source>
        <strain evidence="11">ATCC 51756 / DSM 8584 / KU</strain>
    </source>
</reference>
<comment type="pathway">
    <text evidence="3">Sphingolipid metabolism.</text>
</comment>
<dbReference type="InterPro" id="IPR029044">
    <property type="entry name" value="Nucleotide-diphossugar_trans"/>
</dbReference>
<evidence type="ECO:0000256" key="7">
    <source>
        <dbReference type="ARBA" id="ARBA00022989"/>
    </source>
</evidence>
<keyword evidence="4 10" id="KW-0328">Glycosyltransferase</keyword>
<dbReference type="SUPFAM" id="SSF53448">
    <property type="entry name" value="Nucleotide-diphospho-sugar transferases"/>
    <property type="match status" value="1"/>
</dbReference>
<evidence type="ECO:0000256" key="2">
    <source>
        <dbReference type="ARBA" id="ARBA00004760"/>
    </source>
</evidence>
<dbReference type="AlphaFoldDB" id="A0A059ZWV0"/>
<dbReference type="PANTHER" id="PTHR12726">
    <property type="entry name" value="CERAMIDE GLUCOSYLTRANSFERASE"/>
    <property type="match status" value="1"/>
</dbReference>
<feature type="transmembrane region" description="Helical" evidence="9">
    <location>
        <begin position="311"/>
        <end position="327"/>
    </location>
</feature>
<evidence type="ECO:0000256" key="6">
    <source>
        <dbReference type="ARBA" id="ARBA00022692"/>
    </source>
</evidence>
<evidence type="ECO:0000256" key="5">
    <source>
        <dbReference type="ARBA" id="ARBA00022679"/>
    </source>
</evidence>
<dbReference type="RefSeq" id="WP_004873204.1">
    <property type="nucleotide sequence ID" value="NZ_CP005986.1"/>
</dbReference>
<evidence type="ECO:0000256" key="1">
    <source>
        <dbReference type="ARBA" id="ARBA00004141"/>
    </source>
</evidence>
<evidence type="ECO:0000256" key="9">
    <source>
        <dbReference type="SAM" id="Phobius"/>
    </source>
</evidence>
<dbReference type="GO" id="GO:0006679">
    <property type="term" value="P:glucosylceramide biosynthetic process"/>
    <property type="evidence" value="ECO:0007669"/>
    <property type="project" value="TreeGrafter"/>
</dbReference>
<dbReference type="NCBIfam" id="TIGR03472">
    <property type="entry name" value="HpnI"/>
    <property type="match status" value="1"/>
</dbReference>
<dbReference type="EMBL" id="CP005986">
    <property type="protein sequence ID" value="AIA55933.1"/>
    <property type="molecule type" value="Genomic_DNA"/>
</dbReference>
<dbReference type="InterPro" id="IPR017835">
    <property type="entry name" value="Hopen-assoc_HpnI"/>
</dbReference>
<feature type="transmembrane region" description="Helical" evidence="9">
    <location>
        <begin position="339"/>
        <end position="360"/>
    </location>
</feature>
<evidence type="ECO:0000256" key="3">
    <source>
        <dbReference type="ARBA" id="ARBA00004991"/>
    </source>
</evidence>
<dbReference type="KEGG" id="acz:Acaty_c2077"/>
<comment type="subcellular location">
    <subcellularLocation>
        <location evidence="1">Membrane</location>
        <topology evidence="1">Multi-pass membrane protein</topology>
    </subcellularLocation>
</comment>
<keyword evidence="5 10" id="KW-0808">Transferase</keyword>
<dbReference type="Pfam" id="PF13506">
    <property type="entry name" value="Glyco_transf_21"/>
    <property type="match status" value="1"/>
</dbReference>